<gene>
    <name evidence="1" type="ORF">E7811_01125</name>
</gene>
<dbReference type="OrthoDB" id="5242510at2"/>
<proteinExistence type="predicted"/>
<accession>A0A4S3MUE1</accession>
<dbReference type="InterPro" id="IPR021848">
    <property type="entry name" value="HODM_asu-like"/>
</dbReference>
<evidence type="ECO:0000313" key="2">
    <source>
        <dbReference type="Proteomes" id="UP000309450"/>
    </source>
</evidence>
<dbReference type="RefSeq" id="WP_136394165.1">
    <property type="nucleotide sequence ID" value="NZ_SSND01000001.1"/>
</dbReference>
<dbReference type="AlphaFoldDB" id="A0A4S3MUE1"/>
<reference evidence="1 2" key="1">
    <citation type="submission" date="2019-04" db="EMBL/GenBank/DDBJ databases">
        <title>Draft genome sequence of Gemmobacter aestuarii sp. nov.</title>
        <authorList>
            <person name="Hameed A."/>
            <person name="Lin S.-Y."/>
            <person name="Shahina M."/>
            <person name="Lai W.-A."/>
            <person name="Young C.-C."/>
        </authorList>
    </citation>
    <scope>NUCLEOTIDE SEQUENCE [LARGE SCALE GENOMIC DNA]</scope>
    <source>
        <strain evidence="1 2">CC-PW-75</strain>
    </source>
</reference>
<dbReference type="Proteomes" id="UP000309450">
    <property type="component" value="Unassembled WGS sequence"/>
</dbReference>
<keyword evidence="2" id="KW-1185">Reference proteome</keyword>
<comment type="caution">
    <text evidence="1">The sequence shown here is derived from an EMBL/GenBank/DDBJ whole genome shotgun (WGS) entry which is preliminary data.</text>
</comment>
<dbReference type="Pfam" id="PF11927">
    <property type="entry name" value="HODM_asu-like"/>
    <property type="match status" value="1"/>
</dbReference>
<name>A0A4S3MUE1_9RHOB</name>
<sequence length="262" mass="29888">MTEPILQSRLPHAAWMDPRTARLPGILPVEGDDWLRVDDAYAGQMAERDRLLTDRRDAVHALMDQARPAALELLEMILDWCRRQPGFVVAQDHVIRPDGVTVPLDRDDPLATAGRLVQEDLCILQHEGEEHVLTGAVLCFPASWMLSEKVGRPLVAIHIPVEHYSGDVARRVQRLFDAIRSEQPLWRMNALTYADPTLHQPRGETDRRPRPKAEERRFMRSERQCLIRLPQTRAVVFTIHTYVVRLEALTEEERAGLVAAGL</sequence>
<evidence type="ECO:0000313" key="1">
    <source>
        <dbReference type="EMBL" id="THD85793.1"/>
    </source>
</evidence>
<protein>
    <submittedName>
        <fullName evidence="1">DUF3445 domain-containing protein</fullName>
    </submittedName>
</protein>
<organism evidence="1 2">
    <name type="scientific">Aliigemmobacter aestuarii</name>
    <dbReference type="NCBI Taxonomy" id="1445661"/>
    <lineage>
        <taxon>Bacteria</taxon>
        <taxon>Pseudomonadati</taxon>
        <taxon>Pseudomonadota</taxon>
        <taxon>Alphaproteobacteria</taxon>
        <taxon>Rhodobacterales</taxon>
        <taxon>Paracoccaceae</taxon>
        <taxon>Aliigemmobacter</taxon>
    </lineage>
</organism>
<dbReference type="EMBL" id="SSND01000001">
    <property type="protein sequence ID" value="THD85793.1"/>
    <property type="molecule type" value="Genomic_DNA"/>
</dbReference>